<dbReference type="Proteomes" id="UP001458880">
    <property type="component" value="Unassembled WGS sequence"/>
</dbReference>
<evidence type="ECO:0000313" key="2">
    <source>
        <dbReference type="Proteomes" id="UP001458880"/>
    </source>
</evidence>
<gene>
    <name evidence="1" type="ORF">QE152_g8226</name>
</gene>
<reference evidence="1 2" key="1">
    <citation type="journal article" date="2024" name="BMC Genomics">
        <title>De novo assembly and annotation of Popillia japonica's genome with initial clues to its potential as an invasive pest.</title>
        <authorList>
            <person name="Cucini C."/>
            <person name="Boschi S."/>
            <person name="Funari R."/>
            <person name="Cardaioli E."/>
            <person name="Iannotti N."/>
            <person name="Marturano G."/>
            <person name="Paoli F."/>
            <person name="Bruttini M."/>
            <person name="Carapelli A."/>
            <person name="Frati F."/>
            <person name="Nardi F."/>
        </authorList>
    </citation>
    <scope>NUCLEOTIDE SEQUENCE [LARGE SCALE GENOMIC DNA]</scope>
    <source>
        <strain evidence="1">DMR45628</strain>
    </source>
</reference>
<keyword evidence="2" id="KW-1185">Reference proteome</keyword>
<proteinExistence type="predicted"/>
<accession>A0AAW1MCA1</accession>
<dbReference type="EMBL" id="JASPKY010000064">
    <property type="protein sequence ID" value="KAK9743953.1"/>
    <property type="molecule type" value="Genomic_DNA"/>
</dbReference>
<comment type="caution">
    <text evidence="1">The sequence shown here is derived from an EMBL/GenBank/DDBJ whole genome shotgun (WGS) entry which is preliminary data.</text>
</comment>
<sequence>MGPLPHMPQVWIDPGQSKITSDVGRQEDALDFRFYPCETLIPTTTNRLLNGINLTILGSENYYLTRPYREEDDIDKDVWDDGYRIAPKRPRGILLALICPCQQ</sequence>
<evidence type="ECO:0000313" key="1">
    <source>
        <dbReference type="EMBL" id="KAK9743953.1"/>
    </source>
</evidence>
<protein>
    <submittedName>
        <fullName evidence="1">Uncharacterized protein</fullName>
    </submittedName>
</protein>
<organism evidence="1 2">
    <name type="scientific">Popillia japonica</name>
    <name type="common">Japanese beetle</name>
    <dbReference type="NCBI Taxonomy" id="7064"/>
    <lineage>
        <taxon>Eukaryota</taxon>
        <taxon>Metazoa</taxon>
        <taxon>Ecdysozoa</taxon>
        <taxon>Arthropoda</taxon>
        <taxon>Hexapoda</taxon>
        <taxon>Insecta</taxon>
        <taxon>Pterygota</taxon>
        <taxon>Neoptera</taxon>
        <taxon>Endopterygota</taxon>
        <taxon>Coleoptera</taxon>
        <taxon>Polyphaga</taxon>
        <taxon>Scarabaeiformia</taxon>
        <taxon>Scarabaeidae</taxon>
        <taxon>Rutelinae</taxon>
        <taxon>Popillia</taxon>
    </lineage>
</organism>
<name>A0AAW1MCA1_POPJA</name>
<dbReference type="AlphaFoldDB" id="A0AAW1MCA1"/>